<protein>
    <submittedName>
        <fullName evidence="5">Short-chain oxidoreductase</fullName>
    </submittedName>
</protein>
<dbReference type="InterPro" id="IPR036291">
    <property type="entry name" value="NAD(P)-bd_dom_sf"/>
</dbReference>
<feature type="domain" description="Ketoreductase" evidence="4">
    <location>
        <begin position="9"/>
        <end position="187"/>
    </location>
</feature>
<sequence length="299" mass="31719">MSSSPQQRLTFLITGCSSGLGLLLSRLVLDQGHNLIATSRAPSRTPNAINEILSHPGAGSRQWRQLDVNDLSTPKLIHDLEASGVAIDVLVNNAGFSIHAPAELLEDDELGGMMDTMYFGSARLIRAVLPFMRQRKKGVIVNMSSGAGLEGRESMSGYAAAKAALDGFSKVLAKEVASFGVRVLTVHLGAFDTTMGANSRSGRKYIQGGIPDAYVGSMADQITKTLTGGNLASVAEGDPNKAVKAVFDVIVGEGVGFGKEKERMLPLGRDVNKRVKEVIGGYQNALNVFGDICNNVNKD</sequence>
<dbReference type="InterPro" id="IPR051911">
    <property type="entry name" value="SDR_oxidoreductase"/>
</dbReference>
<organism evidence="5 6">
    <name type="scientific">Cercophora samala</name>
    <dbReference type="NCBI Taxonomy" id="330535"/>
    <lineage>
        <taxon>Eukaryota</taxon>
        <taxon>Fungi</taxon>
        <taxon>Dikarya</taxon>
        <taxon>Ascomycota</taxon>
        <taxon>Pezizomycotina</taxon>
        <taxon>Sordariomycetes</taxon>
        <taxon>Sordariomycetidae</taxon>
        <taxon>Sordariales</taxon>
        <taxon>Lasiosphaeriaceae</taxon>
        <taxon>Cercophora</taxon>
    </lineage>
</organism>
<dbReference type="SUPFAM" id="SSF51735">
    <property type="entry name" value="NAD(P)-binding Rossmann-fold domains"/>
    <property type="match status" value="1"/>
</dbReference>
<evidence type="ECO:0000256" key="3">
    <source>
        <dbReference type="RuleBase" id="RU000363"/>
    </source>
</evidence>
<dbReference type="PANTHER" id="PTHR43976:SF6">
    <property type="entry name" value="OXIDOREDUCTASE, PUTATIVE (AFU_ORTHOLOGUE AFUA_1G13950)-RELATED"/>
    <property type="match status" value="1"/>
</dbReference>
<reference evidence="5" key="1">
    <citation type="submission" date="2023-06" db="EMBL/GenBank/DDBJ databases">
        <title>Genome-scale phylogeny and comparative genomics of the fungal order Sordariales.</title>
        <authorList>
            <consortium name="Lawrence Berkeley National Laboratory"/>
            <person name="Hensen N."/>
            <person name="Bonometti L."/>
            <person name="Westerberg I."/>
            <person name="Brannstrom I.O."/>
            <person name="Guillou S."/>
            <person name="Cros-Aarteil S."/>
            <person name="Calhoun S."/>
            <person name="Haridas S."/>
            <person name="Kuo A."/>
            <person name="Mondo S."/>
            <person name="Pangilinan J."/>
            <person name="Riley R."/>
            <person name="Labutti K."/>
            <person name="Andreopoulos B."/>
            <person name="Lipzen A."/>
            <person name="Chen C."/>
            <person name="Yanf M."/>
            <person name="Daum C."/>
            <person name="Ng V."/>
            <person name="Clum A."/>
            <person name="Steindorff A."/>
            <person name="Ohm R."/>
            <person name="Martin F."/>
            <person name="Silar P."/>
            <person name="Natvig D."/>
            <person name="Lalanne C."/>
            <person name="Gautier V."/>
            <person name="Ament-Velasquez S.L."/>
            <person name="Kruys A."/>
            <person name="Hutchinson M.I."/>
            <person name="Powell A.J."/>
            <person name="Barry K."/>
            <person name="Miller A.N."/>
            <person name="Grigoriev I.V."/>
            <person name="Debuchy R."/>
            <person name="Gladieux P."/>
            <person name="Thoren M.H."/>
            <person name="Johannesson H."/>
        </authorList>
    </citation>
    <scope>NUCLEOTIDE SEQUENCE</scope>
    <source>
        <strain evidence="5">CBS 307.81</strain>
    </source>
</reference>
<keyword evidence="1" id="KW-0521">NADP</keyword>
<evidence type="ECO:0000259" key="4">
    <source>
        <dbReference type="SMART" id="SM00822"/>
    </source>
</evidence>
<dbReference type="InterPro" id="IPR020904">
    <property type="entry name" value="Sc_DH/Rdtase_CS"/>
</dbReference>
<dbReference type="PROSITE" id="PS00061">
    <property type="entry name" value="ADH_SHORT"/>
    <property type="match status" value="1"/>
</dbReference>
<evidence type="ECO:0000313" key="5">
    <source>
        <dbReference type="EMBL" id="KAK0671588.1"/>
    </source>
</evidence>
<name>A0AA39ZIA6_9PEZI</name>
<dbReference type="AlphaFoldDB" id="A0AA39ZIA6"/>
<dbReference type="PANTHER" id="PTHR43976">
    <property type="entry name" value="SHORT CHAIN DEHYDROGENASE"/>
    <property type="match status" value="1"/>
</dbReference>
<evidence type="ECO:0000313" key="6">
    <source>
        <dbReference type="Proteomes" id="UP001174997"/>
    </source>
</evidence>
<proteinExistence type="inferred from homology"/>
<gene>
    <name evidence="5" type="ORF">QBC41DRAFT_245464</name>
</gene>
<dbReference type="Pfam" id="PF00106">
    <property type="entry name" value="adh_short"/>
    <property type="match status" value="1"/>
</dbReference>
<dbReference type="SMART" id="SM00822">
    <property type="entry name" value="PKS_KR"/>
    <property type="match status" value="1"/>
</dbReference>
<dbReference type="InterPro" id="IPR002347">
    <property type="entry name" value="SDR_fam"/>
</dbReference>
<dbReference type="PRINTS" id="PR00081">
    <property type="entry name" value="GDHRDH"/>
</dbReference>
<evidence type="ECO:0000256" key="2">
    <source>
        <dbReference type="ARBA" id="ARBA00023002"/>
    </source>
</evidence>
<accession>A0AA39ZIA6</accession>
<comment type="caution">
    <text evidence="5">The sequence shown here is derived from an EMBL/GenBank/DDBJ whole genome shotgun (WGS) entry which is preliminary data.</text>
</comment>
<keyword evidence="6" id="KW-1185">Reference proteome</keyword>
<comment type="similarity">
    <text evidence="3">Belongs to the short-chain dehydrogenases/reductases (SDR) family.</text>
</comment>
<dbReference type="GO" id="GO:0016491">
    <property type="term" value="F:oxidoreductase activity"/>
    <property type="evidence" value="ECO:0007669"/>
    <property type="project" value="UniProtKB-KW"/>
</dbReference>
<dbReference type="Gene3D" id="3.40.50.720">
    <property type="entry name" value="NAD(P)-binding Rossmann-like Domain"/>
    <property type="match status" value="1"/>
</dbReference>
<dbReference type="EMBL" id="JAULSY010000020">
    <property type="protein sequence ID" value="KAK0671588.1"/>
    <property type="molecule type" value="Genomic_DNA"/>
</dbReference>
<keyword evidence="2" id="KW-0560">Oxidoreductase</keyword>
<dbReference type="PRINTS" id="PR00080">
    <property type="entry name" value="SDRFAMILY"/>
</dbReference>
<dbReference type="Proteomes" id="UP001174997">
    <property type="component" value="Unassembled WGS sequence"/>
</dbReference>
<evidence type="ECO:0000256" key="1">
    <source>
        <dbReference type="ARBA" id="ARBA00022857"/>
    </source>
</evidence>
<dbReference type="InterPro" id="IPR057326">
    <property type="entry name" value="KR_dom"/>
</dbReference>